<evidence type="ECO:0000313" key="1">
    <source>
        <dbReference type="EMBL" id="MFJ1267376.1"/>
    </source>
</evidence>
<evidence type="ECO:0008006" key="3">
    <source>
        <dbReference type="Google" id="ProtNLM"/>
    </source>
</evidence>
<dbReference type="Proteomes" id="UP001615550">
    <property type="component" value="Unassembled WGS sequence"/>
</dbReference>
<name>A0ABW8D5Y8_9GAMM</name>
<evidence type="ECO:0000313" key="2">
    <source>
        <dbReference type="Proteomes" id="UP001615550"/>
    </source>
</evidence>
<dbReference type="RefSeq" id="WP_400186005.1">
    <property type="nucleotide sequence ID" value="NZ_JBGORX010000001.1"/>
</dbReference>
<protein>
    <recommendedName>
        <fullName evidence="3">A-factor biosynthesis hotdog domain-containing protein</fullName>
    </recommendedName>
</protein>
<dbReference type="EMBL" id="JBGORX010000001">
    <property type="protein sequence ID" value="MFJ1267376.1"/>
    <property type="molecule type" value="Genomic_DNA"/>
</dbReference>
<accession>A0ABW8D5Y8</accession>
<gene>
    <name evidence="1" type="ORF">ACD661_02260</name>
</gene>
<keyword evidence="2" id="KW-1185">Reference proteome</keyword>
<reference evidence="1 2" key="1">
    <citation type="submission" date="2024-08" db="EMBL/GenBank/DDBJ databases">
        <title>Draft Genome Sequence of Legionella lytica strain DSB2004, Isolated From a Fire Sprinkler System.</title>
        <authorList>
            <person name="Everhart A.D."/>
            <person name="Kidane D.T."/>
            <person name="Farone A.L."/>
            <person name="Farone M.B."/>
        </authorList>
    </citation>
    <scope>NUCLEOTIDE SEQUENCE [LARGE SCALE GENOMIC DNA]</scope>
    <source>
        <strain evidence="1 2">DSB2004</strain>
    </source>
</reference>
<comment type="caution">
    <text evidence="1">The sequence shown here is derived from an EMBL/GenBank/DDBJ whole genome shotgun (WGS) entry which is preliminary data.</text>
</comment>
<proteinExistence type="predicted"/>
<sequence length="247" mass="28342">MTDTKIILIGNQFVEFSNNQNIFTYEEFQNMLETEYPESKYQIYIGQGLSDLMIDSIKMLQCSFCADRVSFIGCMQRNKRASSYFESKQCIISEPKKMSDNLFKCYLMLDESNADYAGQHIKGTVLLEAVQQMVKSVSASFFIPSLRSEKKSFVLNYLNATFLEYVFPLDVEFTCKFEQFRYGLDGNFKAGTTIQVKQNKKIMMSVDIDFSLMDKNTLLNIESHMADSAVDEILNAPNLRLVEPLTA</sequence>
<organism evidence="1 2">
    <name type="scientific">Legionella lytica</name>
    <dbReference type="NCBI Taxonomy" id="96232"/>
    <lineage>
        <taxon>Bacteria</taxon>
        <taxon>Pseudomonadati</taxon>
        <taxon>Pseudomonadota</taxon>
        <taxon>Gammaproteobacteria</taxon>
        <taxon>Legionellales</taxon>
        <taxon>Legionellaceae</taxon>
        <taxon>Legionella</taxon>
    </lineage>
</organism>